<evidence type="ECO:0000256" key="7">
    <source>
        <dbReference type="ARBA" id="ARBA00023315"/>
    </source>
</evidence>
<dbReference type="PANTHER" id="PTHR23063">
    <property type="entry name" value="PHOSPHOLIPID ACYLTRANSFERASE"/>
    <property type="match status" value="1"/>
</dbReference>
<protein>
    <submittedName>
        <fullName evidence="9">2-acyl-glycerophospho-ethanolamine acyltransferase</fullName>
    </submittedName>
</protein>
<evidence type="ECO:0000256" key="4">
    <source>
        <dbReference type="ARBA" id="ARBA00022989"/>
    </source>
</evidence>
<sequence>MVWTLVAPCAWALGLRRAWRDRCVHWWGSALVVALGIRVRRVGEIPTGGCLIVSNHLSYVDILVLASQRPLIFLSKAEVASWPGIGWMARAVGVLFVQRGDKRSLPAVAALLGAELEAGRAVVLFPEGTSSRGAEVLPFRASLLAPAAEGQAPVAYAALSYRTPEGHPAASQSVCWWGDMTFADHLIRLLKLPYVDAEIRFGSERFIDRDRKVLAQRLWQAVQAQFVPVA</sequence>
<keyword evidence="7 9" id="KW-0012">Acyltransferase</keyword>
<keyword evidence="10" id="KW-1185">Reference proteome</keyword>
<dbReference type="Pfam" id="PF01553">
    <property type="entry name" value="Acyltransferase"/>
    <property type="match status" value="1"/>
</dbReference>
<keyword evidence="6" id="KW-0472">Membrane</keyword>
<evidence type="ECO:0000256" key="6">
    <source>
        <dbReference type="ARBA" id="ARBA00023136"/>
    </source>
</evidence>
<dbReference type="SUPFAM" id="SSF69593">
    <property type="entry name" value="Glycerol-3-phosphate (1)-acyltransferase"/>
    <property type="match status" value="1"/>
</dbReference>
<evidence type="ECO:0000256" key="5">
    <source>
        <dbReference type="ARBA" id="ARBA00023098"/>
    </source>
</evidence>
<organism evidence="9 10">
    <name type="scientific">Engelhardtia mirabilis</name>
    <dbReference type="NCBI Taxonomy" id="2528011"/>
    <lineage>
        <taxon>Bacteria</taxon>
        <taxon>Pseudomonadati</taxon>
        <taxon>Planctomycetota</taxon>
        <taxon>Planctomycetia</taxon>
        <taxon>Planctomycetia incertae sedis</taxon>
        <taxon>Engelhardtia</taxon>
    </lineage>
</organism>
<reference evidence="9 10" key="1">
    <citation type="submission" date="2019-02" db="EMBL/GenBank/DDBJ databases">
        <title>Deep-cultivation of Planctomycetes and their phenomic and genomic characterization uncovers novel biology.</title>
        <authorList>
            <person name="Wiegand S."/>
            <person name="Jogler M."/>
            <person name="Boedeker C."/>
            <person name="Pinto D."/>
            <person name="Vollmers J."/>
            <person name="Rivas-Marin E."/>
            <person name="Kohn T."/>
            <person name="Peeters S.H."/>
            <person name="Heuer A."/>
            <person name="Rast P."/>
            <person name="Oberbeckmann S."/>
            <person name="Bunk B."/>
            <person name="Jeske O."/>
            <person name="Meyerdierks A."/>
            <person name="Storesund J.E."/>
            <person name="Kallscheuer N."/>
            <person name="Luecker S."/>
            <person name="Lage O.M."/>
            <person name="Pohl T."/>
            <person name="Merkel B.J."/>
            <person name="Hornburger P."/>
            <person name="Mueller R.-W."/>
            <person name="Bruemmer F."/>
            <person name="Labrenz M."/>
            <person name="Spormann A.M."/>
            <person name="Op den Camp H."/>
            <person name="Overmann J."/>
            <person name="Amann R."/>
            <person name="Jetten M.S.M."/>
            <person name="Mascher T."/>
            <person name="Medema M.H."/>
            <person name="Devos D.P."/>
            <person name="Kaster A.-K."/>
            <person name="Ovreas L."/>
            <person name="Rohde M."/>
            <person name="Galperin M.Y."/>
            <person name="Jogler C."/>
        </authorList>
    </citation>
    <scope>NUCLEOTIDE SEQUENCE [LARGE SCALE GENOMIC DNA]</scope>
    <source>
        <strain evidence="9 10">Pla133</strain>
    </source>
</reference>
<dbReference type="KEGG" id="pbap:Pla133_06510"/>
<gene>
    <name evidence="9" type="ORF">Pla133_06510</name>
</gene>
<evidence type="ECO:0000313" key="10">
    <source>
        <dbReference type="Proteomes" id="UP000316921"/>
    </source>
</evidence>
<evidence type="ECO:0000256" key="2">
    <source>
        <dbReference type="ARBA" id="ARBA00022679"/>
    </source>
</evidence>
<feature type="domain" description="Phospholipid/glycerol acyltransferase" evidence="8">
    <location>
        <begin position="50"/>
        <end position="162"/>
    </location>
</feature>
<evidence type="ECO:0000259" key="8">
    <source>
        <dbReference type="SMART" id="SM00563"/>
    </source>
</evidence>
<evidence type="ECO:0000256" key="3">
    <source>
        <dbReference type="ARBA" id="ARBA00022692"/>
    </source>
</evidence>
<keyword evidence="3" id="KW-0812">Transmembrane</keyword>
<accession>A0A518BF46</accession>
<proteinExistence type="predicted"/>
<dbReference type="GO" id="GO:0016746">
    <property type="term" value="F:acyltransferase activity"/>
    <property type="evidence" value="ECO:0007669"/>
    <property type="project" value="UniProtKB-KW"/>
</dbReference>
<name>A0A518BF46_9BACT</name>
<dbReference type="SMART" id="SM00563">
    <property type="entry name" value="PlsC"/>
    <property type="match status" value="1"/>
</dbReference>
<dbReference type="EMBL" id="CP036287">
    <property type="protein sequence ID" value="QDU65586.1"/>
    <property type="molecule type" value="Genomic_DNA"/>
</dbReference>
<keyword evidence="2 9" id="KW-0808">Transferase</keyword>
<keyword evidence="4" id="KW-1133">Transmembrane helix</keyword>
<dbReference type="Proteomes" id="UP000316921">
    <property type="component" value="Chromosome"/>
</dbReference>
<dbReference type="RefSeq" id="WP_419192071.1">
    <property type="nucleotide sequence ID" value="NZ_CP036287.1"/>
</dbReference>
<evidence type="ECO:0000256" key="1">
    <source>
        <dbReference type="ARBA" id="ARBA00004370"/>
    </source>
</evidence>
<dbReference type="AlphaFoldDB" id="A0A518BF46"/>
<dbReference type="GO" id="GO:0016020">
    <property type="term" value="C:membrane"/>
    <property type="evidence" value="ECO:0007669"/>
    <property type="project" value="UniProtKB-SubCell"/>
</dbReference>
<evidence type="ECO:0000313" key="9">
    <source>
        <dbReference type="EMBL" id="QDU65586.1"/>
    </source>
</evidence>
<dbReference type="InterPro" id="IPR002123">
    <property type="entry name" value="Plipid/glycerol_acylTrfase"/>
</dbReference>
<dbReference type="GO" id="GO:0006629">
    <property type="term" value="P:lipid metabolic process"/>
    <property type="evidence" value="ECO:0007669"/>
    <property type="project" value="UniProtKB-KW"/>
</dbReference>
<comment type="subcellular location">
    <subcellularLocation>
        <location evidence="1">Membrane</location>
    </subcellularLocation>
</comment>
<dbReference type="PANTHER" id="PTHR23063:SF52">
    <property type="entry name" value="LYSOPHOSPHATIDYLCHOLINE ACYLTRANSFERASE"/>
    <property type="match status" value="1"/>
</dbReference>
<dbReference type="CDD" id="cd07989">
    <property type="entry name" value="LPLAT_AGPAT-like"/>
    <property type="match status" value="1"/>
</dbReference>
<keyword evidence="5" id="KW-0443">Lipid metabolism</keyword>